<dbReference type="AlphaFoldDB" id="A0A9Q4ZIS0"/>
<organism evidence="2 3">
    <name type="scientific">Rhodococcus hoagii</name>
    <name type="common">Corynebacterium equii</name>
    <dbReference type="NCBI Taxonomy" id="43767"/>
    <lineage>
        <taxon>Bacteria</taxon>
        <taxon>Bacillati</taxon>
        <taxon>Actinomycetota</taxon>
        <taxon>Actinomycetes</taxon>
        <taxon>Mycobacteriales</taxon>
        <taxon>Nocardiaceae</taxon>
        <taxon>Prescottella</taxon>
    </lineage>
</organism>
<dbReference type="Proteomes" id="UP000603463">
    <property type="component" value="Unassembled WGS sequence"/>
</dbReference>
<comment type="caution">
    <text evidence="2">The sequence shown here is derived from an EMBL/GenBank/DDBJ whole genome shotgun (WGS) entry which is preliminary data.</text>
</comment>
<dbReference type="EMBL" id="WVBC01000002">
    <property type="protein sequence ID" value="NKT77322.1"/>
    <property type="molecule type" value="Genomic_DNA"/>
</dbReference>
<proteinExistence type="predicted"/>
<reference evidence="2" key="1">
    <citation type="journal article" date="2020" name="Environ. Microbiol.">
        <title>The novel and transferable erm(51) gene confers Macrolides, Lincosamides, and Streptogramins B (MLSB) resistance to clonal Rhodococcus equi in the environment.</title>
        <authorList>
            <person name="Huber L."/>
            <person name="Giguere S."/>
            <person name="Slovis N.M."/>
            <person name="Alvarez-Narvaez S."/>
            <person name="Hart K.A."/>
            <person name="Greiter M."/>
            <person name="Morris E.R.A."/>
            <person name="Cohen N.D."/>
        </authorList>
    </citation>
    <scope>NUCLEOTIDE SEQUENCE</scope>
    <source>
        <strain evidence="2">Lh_116_1</strain>
    </source>
</reference>
<name>A0A9Q4ZIS0_RHOHA</name>
<feature type="compositionally biased region" description="Basic and acidic residues" evidence="1">
    <location>
        <begin position="94"/>
        <end position="113"/>
    </location>
</feature>
<evidence type="ECO:0000313" key="3">
    <source>
        <dbReference type="Proteomes" id="UP000603463"/>
    </source>
</evidence>
<accession>A0A9Q4ZIS0</accession>
<feature type="region of interest" description="Disordered" evidence="1">
    <location>
        <begin position="86"/>
        <end position="149"/>
    </location>
</feature>
<sequence length="285" mass="32423">MSSTYYMDPAVEALSPRAENLMTRALGHCANAETDGVITQNALKRLGILNWNRYVTELELNQILIPNGDRTEWTFRSWDKWQEPLNKQVRKRKADRERVAERRAEPEMSRDGRASAQNIHNNTKKKSTNVLQKEDRSVASSVAESDPEHTENPLFTEWWKCYPRKVGKEAARKAFEKALGKTSSEKLLTGVQQFAADPNLPEKQFVPHPATWLNEGRWDDEPLPPRRNSGSIIRKSATERANEYLNGQKQYRAHGGNPLPPPGFELFNSEMNAIESGEIIDAVVV</sequence>
<evidence type="ECO:0000256" key="1">
    <source>
        <dbReference type="SAM" id="MobiDB-lite"/>
    </source>
</evidence>
<gene>
    <name evidence="2" type="ORF">GS882_03715</name>
</gene>
<protein>
    <submittedName>
        <fullName evidence="2">Uncharacterized protein</fullName>
    </submittedName>
</protein>
<evidence type="ECO:0000313" key="2">
    <source>
        <dbReference type="EMBL" id="NKT77322.1"/>
    </source>
</evidence>